<dbReference type="GO" id="GO:0003676">
    <property type="term" value="F:nucleic acid binding"/>
    <property type="evidence" value="ECO:0007669"/>
    <property type="project" value="InterPro"/>
</dbReference>
<evidence type="ECO:0000259" key="1">
    <source>
        <dbReference type="PROSITE" id="PS50994"/>
    </source>
</evidence>
<dbReference type="Pfam" id="PF18701">
    <property type="entry name" value="DUF5641"/>
    <property type="match status" value="1"/>
</dbReference>
<dbReference type="PROSITE" id="PS50994">
    <property type="entry name" value="INTEGRASE"/>
    <property type="match status" value="1"/>
</dbReference>
<accession>A0A913YQ47</accession>
<dbReference type="RefSeq" id="XP_028516622.1">
    <property type="nucleotide sequence ID" value="XM_028660821.1"/>
</dbReference>
<dbReference type="OrthoDB" id="5975523at2759"/>
<dbReference type="GO" id="GO:0015074">
    <property type="term" value="P:DNA integration"/>
    <property type="evidence" value="ECO:0007669"/>
    <property type="project" value="InterPro"/>
</dbReference>
<evidence type="ECO:0000313" key="3">
    <source>
        <dbReference type="Proteomes" id="UP000887567"/>
    </source>
</evidence>
<dbReference type="PANTHER" id="PTHR47331">
    <property type="entry name" value="PHD-TYPE DOMAIN-CONTAINING PROTEIN"/>
    <property type="match status" value="1"/>
</dbReference>
<proteinExistence type="predicted"/>
<dbReference type="AlphaFoldDB" id="A0A913YQ47"/>
<sequence length="313" mass="35813">MAPLPTSRTSVYEPPFTHTGMDLFGPLYVKHGRGTAKRWCCLFTCLTTRAVHLEIVNSLSADDFLLCLRRFLNRRGDVLELRCDNGTNFVGGDRELKESLKQWNHGKIEKELIQRGCKWIFQPPTASSMSGVWERLVRSAKTVLKSILGTYTVSDDVLYTVLTEVERILNGRALTNNSDDPDDLDALTPAHFLLQRKIISLPPGVFCEADGILRRKWRQAQFLADLFWSRWIKEYLPLLQVTRKWLSAKPNLKPNDLVLLVDDNLPRGRWNLARVIECYTASDGLVRTVKVKTKSGEFVRPIQKLCLLENNLE</sequence>
<dbReference type="RefSeq" id="XP_028516601.1">
    <property type="nucleotide sequence ID" value="XM_028660800.1"/>
</dbReference>
<dbReference type="PANTHER" id="PTHR47331:SF1">
    <property type="entry name" value="GAG-LIKE PROTEIN"/>
    <property type="match status" value="1"/>
</dbReference>
<dbReference type="OMA" id="PRYAWIT"/>
<dbReference type="InterPro" id="IPR001584">
    <property type="entry name" value="Integrase_cat-core"/>
</dbReference>
<dbReference type="EnsemblMetazoa" id="XM_028660800.1">
    <property type="protein sequence ID" value="XP_028516601.1"/>
    <property type="gene ID" value="LOC114575607"/>
</dbReference>
<feature type="domain" description="Integrase catalytic" evidence="1">
    <location>
        <begin position="11"/>
        <end position="197"/>
    </location>
</feature>
<dbReference type="EnsemblMetazoa" id="XM_028660821.1">
    <property type="protein sequence ID" value="XP_028516622.1"/>
    <property type="gene ID" value="LOC114575607"/>
</dbReference>
<evidence type="ECO:0000313" key="2">
    <source>
        <dbReference type="EnsemblMetazoa" id="XP_028516622.1"/>
    </source>
</evidence>
<protein>
    <recommendedName>
        <fullName evidence="1">Integrase catalytic domain-containing protein</fullName>
    </recommendedName>
</protein>
<dbReference type="Proteomes" id="UP000887567">
    <property type="component" value="Unplaced"/>
</dbReference>
<keyword evidence="3" id="KW-1185">Reference proteome</keyword>
<dbReference type="InterPro" id="IPR036397">
    <property type="entry name" value="RNaseH_sf"/>
</dbReference>
<organism evidence="2 3">
    <name type="scientific">Exaiptasia diaphana</name>
    <name type="common">Tropical sea anemone</name>
    <name type="synonym">Aiptasia pulchella</name>
    <dbReference type="NCBI Taxonomy" id="2652724"/>
    <lineage>
        <taxon>Eukaryota</taxon>
        <taxon>Metazoa</taxon>
        <taxon>Cnidaria</taxon>
        <taxon>Anthozoa</taxon>
        <taxon>Hexacorallia</taxon>
        <taxon>Actiniaria</taxon>
        <taxon>Aiptasiidae</taxon>
        <taxon>Exaiptasia</taxon>
    </lineage>
</organism>
<reference evidence="2" key="1">
    <citation type="submission" date="2022-11" db="UniProtKB">
        <authorList>
            <consortium name="EnsemblMetazoa"/>
        </authorList>
    </citation>
    <scope>IDENTIFICATION</scope>
</reference>
<name>A0A913YQ47_EXADI</name>
<dbReference type="InterPro" id="IPR012337">
    <property type="entry name" value="RNaseH-like_sf"/>
</dbReference>
<dbReference type="KEGG" id="epa:114575607"/>
<dbReference type="SUPFAM" id="SSF53098">
    <property type="entry name" value="Ribonuclease H-like"/>
    <property type="match status" value="1"/>
</dbReference>
<dbReference type="GeneID" id="114575607"/>
<dbReference type="InterPro" id="IPR040676">
    <property type="entry name" value="DUF5641"/>
</dbReference>
<dbReference type="Gene3D" id="3.30.420.10">
    <property type="entry name" value="Ribonuclease H-like superfamily/Ribonuclease H"/>
    <property type="match status" value="1"/>
</dbReference>